<accession>A0ABD3QC43</accession>
<evidence type="ECO:0000313" key="2">
    <source>
        <dbReference type="EMBL" id="KAL3797441.1"/>
    </source>
</evidence>
<feature type="region of interest" description="Disordered" evidence="1">
    <location>
        <begin position="81"/>
        <end position="102"/>
    </location>
</feature>
<keyword evidence="3" id="KW-1185">Reference proteome</keyword>
<comment type="caution">
    <text evidence="2">The sequence shown here is derived from an EMBL/GenBank/DDBJ whole genome shotgun (WGS) entry which is preliminary data.</text>
</comment>
<sequence length="379" mass="43959">MMMMTTTTTTTMLIRRRTAKIFVLLLACVLYILRLRHMIGELDRMTTTTTTTAITTKTSDERRRLTTRSLLPSCHPHWKVAVRSSSSSSNKKRRNGGRDEPTFAWSDSNTTLPIRRIYFYHVRKAGGTMIRKYLKSVASRYGVHLRVMEYGHAHVEEEVGERDDTVYVTNIRDPVERSVSHFKYDARWGCRRLVKDPSFVPTSSNAMPFESWNSTGGFVESRCDVPYSFVSCAVNCYLQAFSGRGCTNDGWRTEYNLAWDRLLRYNMILVYSKFDDPRYVRAVEDYFGGVRGFNAPSSMYCGEEAREANRKVPLRVSFEHVLRLTRYNEMDNRLYRDLVTSCFDEMEERGGEMAGGFHYSFPRVNSSRFVPQKNRTVVD</sequence>
<reference evidence="2 3" key="1">
    <citation type="submission" date="2024-10" db="EMBL/GenBank/DDBJ databases">
        <title>Updated reference genomes for cyclostephanoid diatoms.</title>
        <authorList>
            <person name="Roberts W.R."/>
            <person name="Alverson A.J."/>
        </authorList>
    </citation>
    <scope>NUCLEOTIDE SEQUENCE [LARGE SCALE GENOMIC DNA]</scope>
    <source>
        <strain evidence="2 3">AJA276-08</strain>
    </source>
</reference>
<evidence type="ECO:0000313" key="3">
    <source>
        <dbReference type="Proteomes" id="UP001530315"/>
    </source>
</evidence>
<name>A0ABD3QC43_9STRA</name>
<dbReference type="EMBL" id="JALLAZ020000348">
    <property type="protein sequence ID" value="KAL3797441.1"/>
    <property type="molecule type" value="Genomic_DNA"/>
</dbReference>
<dbReference type="Gene3D" id="3.40.50.300">
    <property type="entry name" value="P-loop containing nucleotide triphosphate hydrolases"/>
    <property type="match status" value="1"/>
</dbReference>
<protein>
    <submittedName>
        <fullName evidence="2">Uncharacterized protein</fullName>
    </submittedName>
</protein>
<dbReference type="InterPro" id="IPR027417">
    <property type="entry name" value="P-loop_NTPase"/>
</dbReference>
<proteinExistence type="predicted"/>
<dbReference type="AlphaFoldDB" id="A0ABD3QC43"/>
<gene>
    <name evidence="2" type="ORF">ACHAW5_004460</name>
</gene>
<evidence type="ECO:0000256" key="1">
    <source>
        <dbReference type="SAM" id="MobiDB-lite"/>
    </source>
</evidence>
<organism evidence="2 3">
    <name type="scientific">Stephanodiscus triporus</name>
    <dbReference type="NCBI Taxonomy" id="2934178"/>
    <lineage>
        <taxon>Eukaryota</taxon>
        <taxon>Sar</taxon>
        <taxon>Stramenopiles</taxon>
        <taxon>Ochrophyta</taxon>
        <taxon>Bacillariophyta</taxon>
        <taxon>Coscinodiscophyceae</taxon>
        <taxon>Thalassiosirophycidae</taxon>
        <taxon>Stephanodiscales</taxon>
        <taxon>Stephanodiscaceae</taxon>
        <taxon>Stephanodiscus</taxon>
    </lineage>
</organism>
<dbReference type="Proteomes" id="UP001530315">
    <property type="component" value="Unassembled WGS sequence"/>
</dbReference>